<dbReference type="GO" id="GO:0005764">
    <property type="term" value="C:lysosome"/>
    <property type="evidence" value="ECO:0007669"/>
    <property type="project" value="TreeGrafter"/>
</dbReference>
<organism evidence="4 5">
    <name type="scientific">Rotaria magnacalcarata</name>
    <dbReference type="NCBI Taxonomy" id="392030"/>
    <lineage>
        <taxon>Eukaryota</taxon>
        <taxon>Metazoa</taxon>
        <taxon>Spiralia</taxon>
        <taxon>Gnathifera</taxon>
        <taxon>Rotifera</taxon>
        <taxon>Eurotatoria</taxon>
        <taxon>Bdelloidea</taxon>
        <taxon>Philodinida</taxon>
        <taxon>Philodinidae</taxon>
        <taxon>Rotaria</taxon>
    </lineage>
</organism>
<evidence type="ECO:0000313" key="4">
    <source>
        <dbReference type="EMBL" id="CAF4474473.1"/>
    </source>
</evidence>
<feature type="domain" description="Calcineurin-like phosphoesterase" evidence="3">
    <location>
        <begin position="15"/>
        <end position="77"/>
    </location>
</feature>
<dbReference type="EMBL" id="CAJOBJ010074553">
    <property type="protein sequence ID" value="CAF4474473.1"/>
    <property type="molecule type" value="Genomic_DNA"/>
</dbReference>
<dbReference type="InterPro" id="IPR004843">
    <property type="entry name" value="Calcineurin-like_PHP"/>
</dbReference>
<dbReference type="AlphaFoldDB" id="A0A8S2X472"/>
<evidence type="ECO:0000313" key="5">
    <source>
        <dbReference type="Proteomes" id="UP000681720"/>
    </source>
</evidence>
<sequence length="85" mass="9957">GDYRTCDLPQWTAESMLKYLVQNEKQIDFIYFTGDIAPHDVWQQTQDKDLNEIFFTTQLLTETFPNKKIYPCVGNHESAPPDLFP</sequence>
<keyword evidence="2" id="KW-0325">Glycoprotein</keyword>
<evidence type="ECO:0000259" key="3">
    <source>
        <dbReference type="Pfam" id="PF00149"/>
    </source>
</evidence>
<reference evidence="4" key="1">
    <citation type="submission" date="2021-02" db="EMBL/GenBank/DDBJ databases">
        <authorList>
            <person name="Nowell W R."/>
        </authorList>
    </citation>
    <scope>NUCLEOTIDE SEQUENCE</scope>
</reference>
<comment type="caution">
    <text evidence="4">The sequence shown here is derived from an EMBL/GenBank/DDBJ whole genome shotgun (WGS) entry which is preliminary data.</text>
</comment>
<feature type="non-terminal residue" evidence="4">
    <location>
        <position position="1"/>
    </location>
</feature>
<accession>A0A8S2X472</accession>
<dbReference type="GO" id="GO:0006685">
    <property type="term" value="P:sphingomyelin catabolic process"/>
    <property type="evidence" value="ECO:0007669"/>
    <property type="project" value="TreeGrafter"/>
</dbReference>
<dbReference type="GO" id="GO:0016020">
    <property type="term" value="C:membrane"/>
    <property type="evidence" value="ECO:0007669"/>
    <property type="project" value="GOC"/>
</dbReference>
<dbReference type="GO" id="GO:0061750">
    <property type="term" value="F:acid sphingomyelin phosphodiesterase activity"/>
    <property type="evidence" value="ECO:0007669"/>
    <property type="project" value="TreeGrafter"/>
</dbReference>
<dbReference type="Proteomes" id="UP000681720">
    <property type="component" value="Unassembled WGS sequence"/>
</dbReference>
<name>A0A8S2X472_9BILA</name>
<dbReference type="PANTHER" id="PTHR10340:SF34">
    <property type="entry name" value="SPHINGOMYELIN PHOSPHODIESTERASE"/>
    <property type="match status" value="1"/>
</dbReference>
<dbReference type="GO" id="GO:0046513">
    <property type="term" value="P:ceramide biosynthetic process"/>
    <property type="evidence" value="ECO:0007669"/>
    <property type="project" value="TreeGrafter"/>
</dbReference>
<keyword evidence="1" id="KW-0378">Hydrolase</keyword>
<gene>
    <name evidence="4" type="ORF">GIL414_LOCUS33507</name>
</gene>
<proteinExistence type="predicted"/>
<dbReference type="Pfam" id="PF00149">
    <property type="entry name" value="Metallophos"/>
    <property type="match status" value="1"/>
</dbReference>
<dbReference type="GO" id="GO:0005615">
    <property type="term" value="C:extracellular space"/>
    <property type="evidence" value="ECO:0007669"/>
    <property type="project" value="TreeGrafter"/>
</dbReference>
<dbReference type="PANTHER" id="PTHR10340">
    <property type="entry name" value="SPHINGOMYELIN PHOSPHODIESTERASE"/>
    <property type="match status" value="1"/>
</dbReference>
<evidence type="ECO:0000256" key="2">
    <source>
        <dbReference type="ARBA" id="ARBA00023180"/>
    </source>
</evidence>
<dbReference type="Gene3D" id="3.60.21.10">
    <property type="match status" value="1"/>
</dbReference>
<feature type="non-terminal residue" evidence="4">
    <location>
        <position position="85"/>
    </location>
</feature>
<protein>
    <recommendedName>
        <fullName evidence="3">Calcineurin-like phosphoesterase domain-containing protein</fullName>
    </recommendedName>
</protein>
<evidence type="ECO:0000256" key="1">
    <source>
        <dbReference type="ARBA" id="ARBA00022801"/>
    </source>
</evidence>
<dbReference type="SUPFAM" id="SSF56300">
    <property type="entry name" value="Metallo-dependent phosphatases"/>
    <property type="match status" value="1"/>
</dbReference>
<dbReference type="InterPro" id="IPR029052">
    <property type="entry name" value="Metallo-depent_PP-like"/>
</dbReference>